<feature type="compositionally biased region" description="Basic and acidic residues" evidence="2">
    <location>
        <begin position="399"/>
        <end position="417"/>
    </location>
</feature>
<dbReference type="SUPFAM" id="SSF81631">
    <property type="entry name" value="PAP/OAS1 substrate-binding domain"/>
    <property type="match status" value="1"/>
</dbReference>
<accession>D7G160</accession>
<dbReference type="SUPFAM" id="SSF81301">
    <property type="entry name" value="Nucleotidyltransferase"/>
    <property type="match status" value="2"/>
</dbReference>
<keyword evidence="1" id="KW-0175">Coiled coil</keyword>
<dbReference type="InterPro" id="IPR054708">
    <property type="entry name" value="MTPAP-like_central"/>
</dbReference>
<dbReference type="Pfam" id="PF22600">
    <property type="entry name" value="MTPAP-like_central"/>
    <property type="match status" value="2"/>
</dbReference>
<feature type="compositionally biased region" description="Basic and acidic residues" evidence="2">
    <location>
        <begin position="436"/>
        <end position="454"/>
    </location>
</feature>
<dbReference type="Gene3D" id="3.30.460.10">
    <property type="entry name" value="Beta Polymerase, domain 2"/>
    <property type="match status" value="1"/>
</dbReference>
<feature type="domain" description="Poly(A) RNA polymerase mitochondrial-like central palm" evidence="3">
    <location>
        <begin position="530"/>
        <end position="604"/>
    </location>
</feature>
<feature type="compositionally biased region" description="Polar residues" evidence="2">
    <location>
        <begin position="58"/>
        <end position="70"/>
    </location>
</feature>
<dbReference type="EMBL" id="FN648638">
    <property type="protein sequence ID" value="CBJ33170.1"/>
    <property type="molecule type" value="Genomic_DNA"/>
</dbReference>
<evidence type="ECO:0000256" key="2">
    <source>
        <dbReference type="SAM" id="MobiDB-lite"/>
    </source>
</evidence>
<dbReference type="STRING" id="2880.D7G160"/>
<keyword evidence="5" id="KW-1185">Reference proteome</keyword>
<reference evidence="4 5" key="1">
    <citation type="journal article" date="2010" name="Nature">
        <title>The Ectocarpus genome and the independent evolution of multicellularity in brown algae.</title>
        <authorList>
            <person name="Cock J.M."/>
            <person name="Sterck L."/>
            <person name="Rouze P."/>
            <person name="Scornet D."/>
            <person name="Allen A.E."/>
            <person name="Amoutzias G."/>
            <person name="Anthouard V."/>
            <person name="Artiguenave F."/>
            <person name="Aury J.M."/>
            <person name="Badger J.H."/>
            <person name="Beszteri B."/>
            <person name="Billiau K."/>
            <person name="Bonnet E."/>
            <person name="Bothwell J.H."/>
            <person name="Bowler C."/>
            <person name="Boyen C."/>
            <person name="Brownlee C."/>
            <person name="Carrano C.J."/>
            <person name="Charrier B."/>
            <person name="Cho G.Y."/>
            <person name="Coelho S.M."/>
            <person name="Collen J."/>
            <person name="Corre E."/>
            <person name="Da Silva C."/>
            <person name="Delage L."/>
            <person name="Delaroque N."/>
            <person name="Dittami S.M."/>
            <person name="Doulbeau S."/>
            <person name="Elias M."/>
            <person name="Farnham G."/>
            <person name="Gachon C.M."/>
            <person name="Gschloessl B."/>
            <person name="Heesch S."/>
            <person name="Jabbari K."/>
            <person name="Jubin C."/>
            <person name="Kawai H."/>
            <person name="Kimura K."/>
            <person name="Kloareg B."/>
            <person name="Kupper F.C."/>
            <person name="Lang D."/>
            <person name="Le Bail A."/>
            <person name="Leblanc C."/>
            <person name="Lerouge P."/>
            <person name="Lohr M."/>
            <person name="Lopez P.J."/>
            <person name="Martens C."/>
            <person name="Maumus F."/>
            <person name="Michel G."/>
            <person name="Miranda-Saavedra D."/>
            <person name="Morales J."/>
            <person name="Moreau H."/>
            <person name="Motomura T."/>
            <person name="Nagasato C."/>
            <person name="Napoli C.A."/>
            <person name="Nelson D.R."/>
            <person name="Nyvall-Collen P."/>
            <person name="Peters A.F."/>
            <person name="Pommier C."/>
            <person name="Potin P."/>
            <person name="Poulain J."/>
            <person name="Quesneville H."/>
            <person name="Read B."/>
            <person name="Rensing S.A."/>
            <person name="Ritter A."/>
            <person name="Rousvoal S."/>
            <person name="Samanta M."/>
            <person name="Samson G."/>
            <person name="Schroeder D.C."/>
            <person name="Segurens B."/>
            <person name="Strittmatter M."/>
            <person name="Tonon T."/>
            <person name="Tregear J.W."/>
            <person name="Valentin K."/>
            <person name="von Dassow P."/>
            <person name="Yamagishi T."/>
            <person name="Van de Peer Y."/>
            <person name="Wincker P."/>
        </authorList>
    </citation>
    <scope>NUCLEOTIDE SEQUENCE [LARGE SCALE GENOMIC DNA]</scope>
    <source>
        <strain evidence="5">Ec32 / CCAP1310/4</strain>
    </source>
</reference>
<feature type="region of interest" description="Disordered" evidence="2">
    <location>
        <begin position="374"/>
        <end position="476"/>
    </location>
</feature>
<feature type="domain" description="Poly(A) RNA polymerase mitochondrial-like central palm" evidence="3">
    <location>
        <begin position="243"/>
        <end position="328"/>
    </location>
</feature>
<dbReference type="eggNOG" id="KOG2277">
    <property type="taxonomic scope" value="Eukaryota"/>
</dbReference>
<dbReference type="Gene3D" id="1.10.1410.10">
    <property type="match status" value="1"/>
</dbReference>
<proteinExistence type="predicted"/>
<evidence type="ECO:0000313" key="5">
    <source>
        <dbReference type="Proteomes" id="UP000002630"/>
    </source>
</evidence>
<dbReference type="GO" id="GO:0016779">
    <property type="term" value="F:nucleotidyltransferase activity"/>
    <property type="evidence" value="ECO:0007669"/>
    <property type="project" value="TreeGrafter"/>
</dbReference>
<dbReference type="PANTHER" id="PTHR12271:SF40">
    <property type="entry name" value="POLY(A) RNA POLYMERASE GLD2"/>
    <property type="match status" value="1"/>
</dbReference>
<feature type="coiled-coil region" evidence="1">
    <location>
        <begin position="476"/>
        <end position="503"/>
    </location>
</feature>
<dbReference type="InterPro" id="IPR043519">
    <property type="entry name" value="NT_sf"/>
</dbReference>
<evidence type="ECO:0000259" key="3">
    <source>
        <dbReference type="Pfam" id="PF22600"/>
    </source>
</evidence>
<organism evidence="4 5">
    <name type="scientific">Ectocarpus siliculosus</name>
    <name type="common">Brown alga</name>
    <name type="synonym">Conferva siliculosa</name>
    <dbReference type="NCBI Taxonomy" id="2880"/>
    <lineage>
        <taxon>Eukaryota</taxon>
        <taxon>Sar</taxon>
        <taxon>Stramenopiles</taxon>
        <taxon>Ochrophyta</taxon>
        <taxon>PX clade</taxon>
        <taxon>Phaeophyceae</taxon>
        <taxon>Ectocarpales</taxon>
        <taxon>Ectocarpaceae</taxon>
        <taxon>Ectocarpus</taxon>
    </lineage>
</organism>
<dbReference type="Proteomes" id="UP000002630">
    <property type="component" value="Linkage Group LG21"/>
</dbReference>
<dbReference type="EMBL" id="FN649746">
    <property type="protein sequence ID" value="CBJ33170.1"/>
    <property type="molecule type" value="Genomic_DNA"/>
</dbReference>
<sequence length="949" mass="104068">MSDAAASQPAAAEATTTTAATCQHETDQLEPPSARASKEGPLEPSNLPEVQAGDVDAGTQTSSTRSQAGTTTGGDEVLERARELMARHKQDREHRGAEHFALVPEVLECLQIALPLINDKTLHDKAKLLSVFQLCEEAVLAASDDCSDDNDVCKRTLGLAKAVVVDMLAHKRLGEVRTSTCRERLDRYVQEIDDLLRRLDEQLIHSTDYARSGGGGASGGGPAPLLANTWSEEERTVMNQLCEQRFLALLPHTSYYETVEGVRQGVEWALRQRFSQARVLVFGSSAMSLSTPESDIDLTLYLPSRVELIQELKGVVESKTRAVLMAEEGQAHAVQLLKQRASMEDKLSKLNGTKRGKLNDLSALTLSRDKTAQKLHAMKAAHTARKTRKLETSSQQAQDSEKSENSETPRSKEEQRHAGSATAARVPIPEPVACTAEDKDKDRNDSRDGQRAAEPEEEDREGVLLESRLAASERGIKTSRRAATEAEAAFEEKKKELGDWTKENFDNASPDQKKVVQAIIKCRASLAKAQQNLKATSKIVFEMKRVMERKGFTDVMAVHRSRVPVVKTCVPRRLWGPAGRPIECDISVNNLVAVHNTRLVKAYTDLDPRCHRLLYLVKAWAKARGVGDSSKGTLSSYGHCLTVLHYLTRVGVVPSLLKEHKSFSKEAGAHPTPPAFDHGDSAFIVEGIDVSFSNTNPGTLPPCPLPVENHCPPLPRDTADRAIHGNASEADSNQGVADSYDTANDTTNGSRSGSEGLAVRDATICDLLLGYFRHLAEDFCHAKEQQRQQQVMTLRPKTILNKADVWARPKLWRTSVEDPFETFDSTNPHDLGTVLSRTGQTLLHQEWKRGYAVMKKGGSKAIPELFETSGRAAKNGPKNVAGLAKMDGGGARGGRVAGTGNGRNTYVQASFIVRPMSRDNRGACPSWRRSAIDIARWSLMRRLASFLVL</sequence>
<dbReference type="GO" id="GO:0031123">
    <property type="term" value="P:RNA 3'-end processing"/>
    <property type="evidence" value="ECO:0007669"/>
    <property type="project" value="TreeGrafter"/>
</dbReference>
<dbReference type="OrthoDB" id="407432at2759"/>
<evidence type="ECO:0000313" key="4">
    <source>
        <dbReference type="EMBL" id="CBJ33170.1"/>
    </source>
</evidence>
<feature type="compositionally biased region" description="Polar residues" evidence="2">
    <location>
        <begin position="729"/>
        <end position="753"/>
    </location>
</feature>
<evidence type="ECO:0000256" key="1">
    <source>
        <dbReference type="SAM" id="Coils"/>
    </source>
</evidence>
<feature type="compositionally biased region" description="Low complexity" evidence="2">
    <location>
        <begin position="1"/>
        <end position="21"/>
    </location>
</feature>
<gene>
    <name evidence="4" type="ORF">Esi_0437_0004</name>
</gene>
<protein>
    <recommendedName>
        <fullName evidence="3">Poly(A) RNA polymerase mitochondrial-like central palm domain-containing protein</fullName>
    </recommendedName>
</protein>
<feature type="region of interest" description="Disordered" evidence="2">
    <location>
        <begin position="1"/>
        <end position="75"/>
    </location>
</feature>
<name>D7G160_ECTSI</name>
<feature type="compositionally biased region" description="Basic residues" evidence="2">
    <location>
        <begin position="376"/>
        <end position="388"/>
    </location>
</feature>
<dbReference type="InParanoid" id="D7G160"/>
<dbReference type="AlphaFoldDB" id="D7G160"/>
<feature type="region of interest" description="Disordered" evidence="2">
    <location>
        <begin position="727"/>
        <end position="755"/>
    </location>
</feature>
<dbReference type="PANTHER" id="PTHR12271">
    <property type="entry name" value="POLY A POLYMERASE CID PAP -RELATED"/>
    <property type="match status" value="1"/>
</dbReference>